<evidence type="ECO:0000313" key="17">
    <source>
        <dbReference type="Proteomes" id="UP000602284"/>
    </source>
</evidence>
<dbReference type="SUPFAM" id="SSF52540">
    <property type="entry name" value="P-loop containing nucleoside triphosphate hydrolases"/>
    <property type="match status" value="1"/>
</dbReference>
<keyword evidence="11" id="KW-1006">Bacterial flagellum protein export</keyword>
<name>A0ABS1JF60_9BACL</name>
<dbReference type="RefSeq" id="WP_201637925.1">
    <property type="nucleotide sequence ID" value="NZ_JAEQNB010000007.1"/>
</dbReference>
<keyword evidence="8" id="KW-0653">Protein transport</keyword>
<evidence type="ECO:0000256" key="2">
    <source>
        <dbReference type="ARBA" id="ARBA00008531"/>
    </source>
</evidence>
<dbReference type="NCBIfam" id="TIGR03499">
    <property type="entry name" value="FlhF"/>
    <property type="match status" value="1"/>
</dbReference>
<dbReference type="InterPro" id="IPR020006">
    <property type="entry name" value="FlhF"/>
</dbReference>
<keyword evidence="17" id="KW-1185">Reference proteome</keyword>
<dbReference type="PANTHER" id="PTHR43134:SF3">
    <property type="entry name" value="FLAGELLAR BIOSYNTHESIS PROTEIN FLHF"/>
    <property type="match status" value="1"/>
</dbReference>
<dbReference type="EMBL" id="JAEQNB010000007">
    <property type="protein sequence ID" value="MBL0388929.1"/>
    <property type="molecule type" value="Genomic_DNA"/>
</dbReference>
<dbReference type="PANTHER" id="PTHR43134">
    <property type="entry name" value="SIGNAL RECOGNITION PARTICLE RECEPTOR SUBUNIT ALPHA"/>
    <property type="match status" value="1"/>
</dbReference>
<comment type="function">
    <text evidence="12">Necessary for flagellar biosynthesis. May be involved in translocation of the flagellum.</text>
</comment>
<evidence type="ECO:0000259" key="14">
    <source>
        <dbReference type="SMART" id="SM00382"/>
    </source>
</evidence>
<evidence type="ECO:0000256" key="1">
    <source>
        <dbReference type="ARBA" id="ARBA00004413"/>
    </source>
</evidence>
<dbReference type="SMART" id="SM00962">
    <property type="entry name" value="SRP54"/>
    <property type="match status" value="1"/>
</dbReference>
<keyword evidence="16" id="KW-0969">Cilium</keyword>
<dbReference type="Pfam" id="PF00448">
    <property type="entry name" value="SRP54"/>
    <property type="match status" value="1"/>
</dbReference>
<keyword evidence="6" id="KW-0547">Nucleotide-binding</keyword>
<dbReference type="InterPro" id="IPR027417">
    <property type="entry name" value="P-loop_NTPase"/>
</dbReference>
<evidence type="ECO:0000256" key="12">
    <source>
        <dbReference type="ARBA" id="ARBA00025337"/>
    </source>
</evidence>
<organism evidence="16 17">
    <name type="scientific">Tumebacillus amylolyticus</name>
    <dbReference type="NCBI Taxonomy" id="2801339"/>
    <lineage>
        <taxon>Bacteria</taxon>
        <taxon>Bacillati</taxon>
        <taxon>Bacillota</taxon>
        <taxon>Bacilli</taxon>
        <taxon>Bacillales</taxon>
        <taxon>Alicyclobacillaceae</taxon>
        <taxon>Tumebacillus</taxon>
    </lineage>
</organism>
<evidence type="ECO:0000256" key="4">
    <source>
        <dbReference type="ARBA" id="ARBA00022448"/>
    </source>
</evidence>
<evidence type="ECO:0000313" key="16">
    <source>
        <dbReference type="EMBL" id="MBL0388929.1"/>
    </source>
</evidence>
<evidence type="ECO:0000256" key="6">
    <source>
        <dbReference type="ARBA" id="ARBA00022741"/>
    </source>
</evidence>
<dbReference type="InterPro" id="IPR000897">
    <property type="entry name" value="SRP54_GTPase_dom"/>
</dbReference>
<sequence length="427" mass="46921">MLVKRYVVKEMPEAVAMIREDLGKDAVILSTKKIQSRGFLGLFSKTQIEVVAAANEEKTEERPAAATMPRNFAMGAYQQQTRPQSGGATATLEPSAPFVPQEVPEPVAAVAAFQAAVSAPPPAPASTVVMTSEKEDDTQVLKEVQDLRKLIRSLINANDTKMLPESVSRVRKQLLANNVEEELVDELIERGIREFQEVQDISEQEFRGILTKLIRKELEKAGEPSPIAPTTRVASFMGPTGVGKTTTIAKLAAGQVLTYGRRVGLITTDTYRIAAVEQLRTYATILNVPLEVCYSPDDVQRAMERFADYDLILVDTAGRNYHNRLNVRELNPFLQALSPDETFLVLALTSKSSDLSDIVENFDQVPIQKFLFTKADETTSYGSIYNLVARHGISLSYLTTGQTVPDDIELASVQKVASLLVGEKSDA</sequence>
<dbReference type="CDD" id="cd17873">
    <property type="entry name" value="FlhF"/>
    <property type="match status" value="1"/>
</dbReference>
<feature type="domain" description="AAA+ ATPase" evidence="14">
    <location>
        <begin position="230"/>
        <end position="371"/>
    </location>
</feature>
<evidence type="ECO:0000256" key="7">
    <source>
        <dbReference type="ARBA" id="ARBA00022795"/>
    </source>
</evidence>
<keyword evidence="16" id="KW-0282">Flagellum</keyword>
<accession>A0ABS1JF60</accession>
<comment type="subcellular location">
    <subcellularLocation>
        <location evidence="1">Cell membrane</location>
        <topology evidence="1">Peripheral membrane protein</topology>
        <orientation evidence="1">Cytoplasmic side</orientation>
    </subcellularLocation>
</comment>
<keyword evidence="9" id="KW-0342">GTP-binding</keyword>
<keyword evidence="4" id="KW-0813">Transport</keyword>
<gene>
    <name evidence="16" type="primary">flhF</name>
    <name evidence="16" type="ORF">JJB07_20235</name>
</gene>
<comment type="caution">
    <text evidence="16">The sequence shown here is derived from an EMBL/GenBank/DDBJ whole genome shotgun (WGS) entry which is preliminary data.</text>
</comment>
<keyword evidence="16" id="KW-0966">Cell projection</keyword>
<dbReference type="InterPro" id="IPR003593">
    <property type="entry name" value="AAA+_ATPase"/>
</dbReference>
<dbReference type="Gene3D" id="3.40.50.300">
    <property type="entry name" value="P-loop containing nucleotide triphosphate hydrolases"/>
    <property type="match status" value="1"/>
</dbReference>
<evidence type="ECO:0000256" key="8">
    <source>
        <dbReference type="ARBA" id="ARBA00022927"/>
    </source>
</evidence>
<dbReference type="Proteomes" id="UP000602284">
    <property type="component" value="Unassembled WGS sequence"/>
</dbReference>
<keyword evidence="5" id="KW-1003">Cell membrane</keyword>
<dbReference type="InterPro" id="IPR047040">
    <property type="entry name" value="FlhF__GTPase_dom"/>
</dbReference>
<dbReference type="Gene3D" id="1.20.120.1380">
    <property type="entry name" value="Flagellar FlhF biosynthesis protein, N domain"/>
    <property type="match status" value="1"/>
</dbReference>
<evidence type="ECO:0000256" key="10">
    <source>
        <dbReference type="ARBA" id="ARBA00023136"/>
    </source>
</evidence>
<proteinExistence type="inferred from homology"/>
<evidence type="ECO:0000259" key="15">
    <source>
        <dbReference type="SMART" id="SM00962"/>
    </source>
</evidence>
<reference evidence="16 17" key="1">
    <citation type="submission" date="2021-01" db="EMBL/GenBank/DDBJ databases">
        <title>Tumebacillus sp. strain ITR2 16S ribosomal RNA gene Genome sequencing and assembly.</title>
        <authorList>
            <person name="Kang M."/>
        </authorList>
    </citation>
    <scope>NUCLEOTIDE SEQUENCE [LARGE SCALE GENOMIC DNA]</scope>
    <source>
        <strain evidence="16 17">ITR2</strain>
    </source>
</reference>
<evidence type="ECO:0000256" key="5">
    <source>
        <dbReference type="ARBA" id="ARBA00022475"/>
    </source>
</evidence>
<evidence type="ECO:0000256" key="9">
    <source>
        <dbReference type="ARBA" id="ARBA00023134"/>
    </source>
</evidence>
<evidence type="ECO:0000256" key="11">
    <source>
        <dbReference type="ARBA" id="ARBA00023225"/>
    </source>
</evidence>
<evidence type="ECO:0000256" key="3">
    <source>
        <dbReference type="ARBA" id="ARBA00014919"/>
    </source>
</evidence>
<evidence type="ECO:0000256" key="13">
    <source>
        <dbReference type="NCBIfam" id="TIGR03499"/>
    </source>
</evidence>
<comment type="similarity">
    <text evidence="2">Belongs to the GTP-binding SRP family.</text>
</comment>
<dbReference type="SMART" id="SM00382">
    <property type="entry name" value="AAA"/>
    <property type="match status" value="1"/>
</dbReference>
<keyword evidence="7" id="KW-1005">Bacterial flagellum biogenesis</keyword>
<keyword evidence="10" id="KW-0472">Membrane</keyword>
<protein>
    <recommendedName>
        <fullName evidence="3 13">Flagellar biosynthesis protein FlhF</fullName>
    </recommendedName>
</protein>
<feature type="domain" description="SRP54-type proteins GTP-binding" evidence="15">
    <location>
        <begin position="231"/>
        <end position="422"/>
    </location>
</feature>